<accession>A0A8S4G6W0</accession>
<evidence type="ECO:0000313" key="4">
    <source>
        <dbReference type="EMBL" id="CAG9134662.1"/>
    </source>
</evidence>
<evidence type="ECO:0000259" key="3">
    <source>
        <dbReference type="Pfam" id="PF11976"/>
    </source>
</evidence>
<dbReference type="Proteomes" id="UP000653454">
    <property type="component" value="Unassembled WGS sequence"/>
</dbReference>
<dbReference type="Pfam" id="PF11976">
    <property type="entry name" value="Rad60-SLD"/>
    <property type="match status" value="1"/>
</dbReference>
<evidence type="ECO:0000256" key="2">
    <source>
        <dbReference type="ARBA" id="ARBA00023242"/>
    </source>
</evidence>
<evidence type="ECO:0000313" key="5">
    <source>
        <dbReference type="Proteomes" id="UP000653454"/>
    </source>
</evidence>
<dbReference type="EMBL" id="CAJHNJ030000083">
    <property type="protein sequence ID" value="CAG9134662.1"/>
    <property type="molecule type" value="Genomic_DNA"/>
</dbReference>
<organism evidence="4 5">
    <name type="scientific">Plutella xylostella</name>
    <name type="common">Diamondback moth</name>
    <name type="synonym">Plutella maculipennis</name>
    <dbReference type="NCBI Taxonomy" id="51655"/>
    <lineage>
        <taxon>Eukaryota</taxon>
        <taxon>Metazoa</taxon>
        <taxon>Ecdysozoa</taxon>
        <taxon>Arthropoda</taxon>
        <taxon>Hexapoda</taxon>
        <taxon>Insecta</taxon>
        <taxon>Pterygota</taxon>
        <taxon>Neoptera</taxon>
        <taxon>Endopterygota</taxon>
        <taxon>Lepidoptera</taxon>
        <taxon>Glossata</taxon>
        <taxon>Ditrysia</taxon>
        <taxon>Yponomeutoidea</taxon>
        <taxon>Plutellidae</taxon>
        <taxon>Plutella</taxon>
    </lineage>
</organism>
<dbReference type="AlphaFoldDB" id="A0A8S4G6W0"/>
<dbReference type="CDD" id="cd01763">
    <property type="entry name" value="Ubl_SUMO_like"/>
    <property type="match status" value="2"/>
</dbReference>
<dbReference type="InterPro" id="IPR029071">
    <property type="entry name" value="Ubiquitin-like_domsf"/>
</dbReference>
<dbReference type="Gene3D" id="3.10.20.90">
    <property type="entry name" value="Phosphatidylinositol 3-kinase Catalytic Subunit, Chain A, domain 1"/>
    <property type="match status" value="2"/>
</dbReference>
<reference evidence="4" key="1">
    <citation type="submission" date="2020-11" db="EMBL/GenBank/DDBJ databases">
        <authorList>
            <person name="Whiteford S."/>
        </authorList>
    </citation>
    <scope>NUCLEOTIDE SEQUENCE</scope>
</reference>
<dbReference type="InterPro" id="IPR052324">
    <property type="entry name" value="NFATC2-Int_DNA_Repair"/>
</dbReference>
<dbReference type="GO" id="GO:0005634">
    <property type="term" value="C:nucleus"/>
    <property type="evidence" value="ECO:0007669"/>
    <property type="project" value="UniProtKB-SubCell"/>
</dbReference>
<dbReference type="PANTHER" id="PTHR47187:SF1">
    <property type="entry name" value="NFATC2-INTERACTING PROTEIN"/>
    <property type="match status" value="1"/>
</dbReference>
<protein>
    <submittedName>
        <fullName evidence="4">(diamondback moth) hypothetical protein</fullName>
    </submittedName>
</protein>
<dbReference type="GO" id="GO:0045944">
    <property type="term" value="P:positive regulation of transcription by RNA polymerase II"/>
    <property type="evidence" value="ECO:0007669"/>
    <property type="project" value="TreeGrafter"/>
</dbReference>
<keyword evidence="2" id="KW-0539">Nucleus</keyword>
<dbReference type="SUPFAM" id="SSF54236">
    <property type="entry name" value="Ubiquitin-like"/>
    <property type="match status" value="2"/>
</dbReference>
<name>A0A8S4G6W0_PLUXY</name>
<dbReference type="InterPro" id="IPR022617">
    <property type="entry name" value="Rad60/SUMO-like_dom"/>
</dbReference>
<feature type="domain" description="Rad60/SUMO-like" evidence="3">
    <location>
        <begin position="139"/>
        <end position="210"/>
    </location>
</feature>
<sequence>MYPIYSIGNTHEYPDQSETQELFTSKPRVSSDVVLIEDENDLDDNEELSVKVYWQSSEFFKFTIRKFQKLTQVFEYFSNKESVSFDKLLFTYKDRILKPDDTPESIDYRISKFIDGGIVNSSVTKLVKNNSQDQVKDGIKVKFQCQNMKKPLEMTISLDEKLSLPMLKCAEHLEKPLDKLRFIFDGDNLSAKDTPRDLDFEGDECIDVKILS</sequence>
<dbReference type="PANTHER" id="PTHR47187">
    <property type="entry name" value="NFATC2-INTERACTING PROTEIN"/>
    <property type="match status" value="1"/>
</dbReference>
<gene>
    <name evidence="4" type="ORF">PLXY2_LOCUS12952</name>
</gene>
<proteinExistence type="predicted"/>
<comment type="caution">
    <text evidence="4">The sequence shown here is derived from an EMBL/GenBank/DDBJ whole genome shotgun (WGS) entry which is preliminary data.</text>
</comment>
<keyword evidence="5" id="KW-1185">Reference proteome</keyword>
<comment type="subcellular location">
    <subcellularLocation>
        <location evidence="1">Nucleus</location>
    </subcellularLocation>
</comment>
<evidence type="ECO:0000256" key="1">
    <source>
        <dbReference type="ARBA" id="ARBA00004123"/>
    </source>
</evidence>